<feature type="region of interest" description="Disordered" evidence="1">
    <location>
        <begin position="66"/>
        <end position="86"/>
    </location>
</feature>
<proteinExistence type="predicted"/>
<feature type="chain" id="PRO_5036293213" evidence="3">
    <location>
        <begin position="23"/>
        <end position="397"/>
    </location>
</feature>
<dbReference type="Proteomes" id="UP000290189">
    <property type="component" value="Unassembled WGS sequence"/>
</dbReference>
<dbReference type="AlphaFoldDB" id="A0A0G4J675"/>
<evidence type="ECO:0000313" key="5">
    <source>
        <dbReference type="EMBL" id="SPR01522.1"/>
    </source>
</evidence>
<keyword evidence="2" id="KW-0472">Membrane</keyword>
<keyword evidence="5" id="KW-0496">Mitochondrion</keyword>
<name>A0A0G4J675_PLABS</name>
<dbReference type="EMBL" id="CDSF01000137">
    <property type="protein sequence ID" value="CEP03027.1"/>
    <property type="molecule type" value="Genomic_DNA"/>
</dbReference>
<feature type="compositionally biased region" description="Low complexity" evidence="1">
    <location>
        <begin position="225"/>
        <end position="246"/>
    </location>
</feature>
<accession>A0A0G4J675</accession>
<reference evidence="4 6" key="1">
    <citation type="submission" date="2015-02" db="EMBL/GenBank/DDBJ databases">
        <authorList>
            <person name="Chooi Y.-H."/>
        </authorList>
    </citation>
    <scope>NUCLEOTIDE SEQUENCE [LARGE SCALE GENOMIC DNA]</scope>
    <source>
        <strain evidence="4">E3</strain>
    </source>
</reference>
<evidence type="ECO:0000256" key="2">
    <source>
        <dbReference type="SAM" id="Phobius"/>
    </source>
</evidence>
<gene>
    <name evidence="4" type="ORF">PBRA_009245</name>
    <name evidence="5" type="ORF">PLBR_LOCUS8737</name>
</gene>
<protein>
    <submittedName>
        <fullName evidence="4">Uncharacterized protein</fullName>
    </submittedName>
</protein>
<evidence type="ECO:0000313" key="7">
    <source>
        <dbReference type="Proteomes" id="UP000290189"/>
    </source>
</evidence>
<evidence type="ECO:0000313" key="4">
    <source>
        <dbReference type="EMBL" id="CEP03027.1"/>
    </source>
</evidence>
<evidence type="ECO:0000256" key="1">
    <source>
        <dbReference type="SAM" id="MobiDB-lite"/>
    </source>
</evidence>
<evidence type="ECO:0000313" key="6">
    <source>
        <dbReference type="Proteomes" id="UP000039324"/>
    </source>
</evidence>
<reference evidence="5 7" key="2">
    <citation type="submission" date="2018-03" db="EMBL/GenBank/DDBJ databases">
        <authorList>
            <person name="Fogelqvist J."/>
        </authorList>
    </citation>
    <scope>NUCLEOTIDE SEQUENCE [LARGE SCALE GENOMIC DNA]</scope>
</reference>
<geneLocation type="mitochondrion" evidence="5"/>
<feature type="transmembrane region" description="Helical" evidence="2">
    <location>
        <begin position="345"/>
        <end position="370"/>
    </location>
</feature>
<evidence type="ECO:0000256" key="3">
    <source>
        <dbReference type="SAM" id="SignalP"/>
    </source>
</evidence>
<feature type="region of interest" description="Disordered" evidence="1">
    <location>
        <begin position="213"/>
        <end position="246"/>
    </location>
</feature>
<feature type="region of interest" description="Disordered" evidence="1">
    <location>
        <begin position="173"/>
        <end position="195"/>
    </location>
</feature>
<organism evidence="4 6">
    <name type="scientific">Plasmodiophora brassicae</name>
    <name type="common">Clubroot disease agent</name>
    <dbReference type="NCBI Taxonomy" id="37360"/>
    <lineage>
        <taxon>Eukaryota</taxon>
        <taxon>Sar</taxon>
        <taxon>Rhizaria</taxon>
        <taxon>Endomyxa</taxon>
        <taxon>Phytomyxea</taxon>
        <taxon>Plasmodiophorida</taxon>
        <taxon>Plasmodiophoridae</taxon>
        <taxon>Plasmodiophora</taxon>
    </lineage>
</organism>
<keyword evidence="2" id="KW-1133">Transmembrane helix</keyword>
<keyword evidence="2" id="KW-0812">Transmembrane</keyword>
<dbReference type="EMBL" id="OVEO01000018">
    <property type="protein sequence ID" value="SPR01522.1"/>
    <property type="molecule type" value="Genomic_DNA"/>
</dbReference>
<sequence length="397" mass="41795">MPLRGAARCLPTILAIVAVINGAVSPSYEDPCVVQIPGHGPRKYRSLSMPCTASALLDIASPVTTPRLSRKQDRQAHPVGVLTRPGVPAPPVVQPLPYHVMRRHSSFTGVVPNAPARAMSPPLALRPRATSAGHVDPDAPRPFEFPPSSVATVMATGDDASSSSLPVAAVPMDAGAEPSARQKRLQDEGAVQQDESALQHDDMARVQALSPKQCHAATGVPSQPAAEAQGATTATTTTSTATSMQQASRGRFATSLRSYALPLSVGLLVMGSGLLKKSTRTTQHSMAERVPPRKSFRSTGAGIVIGAAAALATTWIDRRRVPLPRYATSLFDDVVLHSRPPSVTLLPGLAGTTLIVVGTLLLASTLYFVADWVTSFPRLSSIPFEPTSTTFAAHLLR</sequence>
<feature type="transmembrane region" description="Helical" evidence="2">
    <location>
        <begin position="256"/>
        <end position="275"/>
    </location>
</feature>
<feature type="transmembrane region" description="Helical" evidence="2">
    <location>
        <begin position="296"/>
        <end position="316"/>
    </location>
</feature>
<dbReference type="Proteomes" id="UP000039324">
    <property type="component" value="Unassembled WGS sequence"/>
</dbReference>
<keyword evidence="6" id="KW-1185">Reference proteome</keyword>
<keyword evidence="3" id="KW-0732">Signal</keyword>
<feature type="signal peptide" evidence="3">
    <location>
        <begin position="1"/>
        <end position="22"/>
    </location>
</feature>